<dbReference type="Gene3D" id="1.20.1530.20">
    <property type="match status" value="1"/>
</dbReference>
<evidence type="ECO:0000259" key="8">
    <source>
        <dbReference type="PROSITE" id="PS51094"/>
    </source>
</evidence>
<keyword evidence="6 7" id="KW-0472">Membrane</keyword>
<dbReference type="HOGENOM" id="CLU_005126_7_0_0"/>
<feature type="transmembrane region" description="Helical" evidence="7">
    <location>
        <begin position="385"/>
        <end position="406"/>
    </location>
</feature>
<dbReference type="AlphaFoldDB" id="U7VBW2"/>
<dbReference type="RefSeq" id="WP_023050651.1">
    <property type="nucleotide sequence ID" value="NZ_CP173065.2"/>
</dbReference>
<evidence type="ECO:0000256" key="3">
    <source>
        <dbReference type="ARBA" id="ARBA00022692"/>
    </source>
</evidence>
<accession>U7VBW2</accession>
<feature type="transmembrane region" description="Helical" evidence="7">
    <location>
        <begin position="245"/>
        <end position="262"/>
    </location>
</feature>
<keyword evidence="3 7" id="KW-0812">Transmembrane</keyword>
<dbReference type="InterPro" id="IPR050794">
    <property type="entry name" value="CPA2_transporter"/>
</dbReference>
<dbReference type="EMBL" id="AXZF01000039">
    <property type="protein sequence ID" value="ERT69006.1"/>
    <property type="molecule type" value="Genomic_DNA"/>
</dbReference>
<dbReference type="Pfam" id="PF00999">
    <property type="entry name" value="Na_H_Exchanger"/>
    <property type="match status" value="1"/>
</dbReference>
<feature type="transmembrane region" description="Helical" evidence="7">
    <location>
        <begin position="207"/>
        <end position="225"/>
    </location>
</feature>
<evidence type="ECO:0000256" key="4">
    <source>
        <dbReference type="ARBA" id="ARBA00022989"/>
    </source>
</evidence>
<sequence>MIGIDEANIFYLLLQLSIIFILTNFVNSFLKKNNQPTITGDLLVGIILGPTILGSFFPKIYNFIFPQNLVQVAMLDTLGWFGLFLVLLSTGIEVDFSSIWKQRKNALVISILDIIIPIVFSMAFIYFLPSRYFEFSDNKFITSFFISVIMTISALPIAIRALREVGIMKSDLGFLIISALTINDIIGWIVFTLLLSLFSMKFFDWEIAVKITLYTGVFTVLALNIGKKVVNWFFSKVVNQDSDGVQGVLAVLISTGVVFGLITLEIGIHTLFGFFIAGIVAGDSPIFTKSARNTVHNFVYSIFASLFFVNIGLKINFFESFNLFLALFITLVGVTGRYLGAWIGSTLSKNIKYRNIISIAHTPGGEMHIVVSLIALSFGLLNKELFVAIVFAAILSSIINGPWLAIASKRFNYLESFEVLVYPGIKLEAQYKEQAISKLLDLLKLEYREANILENVLDREDIVCSGLQNSIAIPKGNIEDETKTKIIYARLENPINWNSLDGKLTKNIFLILTSREEQENQIKVVKKITNFSKKCDEIKGLDELATEKNIEDYITKILSD</sequence>
<organism evidence="9 10">
    <name type="scientific">Cetobacterium somerae ATCC BAA-474</name>
    <dbReference type="NCBI Taxonomy" id="1319815"/>
    <lineage>
        <taxon>Bacteria</taxon>
        <taxon>Fusobacteriati</taxon>
        <taxon>Fusobacteriota</taxon>
        <taxon>Fusobacteriia</taxon>
        <taxon>Fusobacteriales</taxon>
        <taxon>Fusobacteriaceae</taxon>
        <taxon>Cetobacterium</taxon>
    </lineage>
</organism>
<dbReference type="PROSITE" id="PS51094">
    <property type="entry name" value="PTS_EIIA_TYPE_2"/>
    <property type="match status" value="1"/>
</dbReference>
<dbReference type="InterPro" id="IPR002178">
    <property type="entry name" value="PTS_EIIA_type-2_dom"/>
</dbReference>
<evidence type="ECO:0000256" key="7">
    <source>
        <dbReference type="SAM" id="Phobius"/>
    </source>
</evidence>
<keyword evidence="10" id="KW-1185">Reference proteome</keyword>
<dbReference type="GO" id="GO:0015297">
    <property type="term" value="F:antiporter activity"/>
    <property type="evidence" value="ECO:0007669"/>
    <property type="project" value="InterPro"/>
</dbReference>
<feature type="transmembrane region" description="Helical" evidence="7">
    <location>
        <begin position="42"/>
        <end position="65"/>
    </location>
</feature>
<comment type="subcellular location">
    <subcellularLocation>
        <location evidence="1">Membrane</location>
        <topology evidence="1">Multi-pass membrane protein</topology>
    </subcellularLocation>
</comment>
<dbReference type="STRING" id="1319815.HMPREF0202_01111"/>
<dbReference type="InterPro" id="IPR016152">
    <property type="entry name" value="PTrfase/Anion_transptr"/>
</dbReference>
<feature type="transmembrane region" description="Helical" evidence="7">
    <location>
        <begin position="12"/>
        <end position="30"/>
    </location>
</feature>
<evidence type="ECO:0000313" key="9">
    <source>
        <dbReference type="EMBL" id="ERT69006.1"/>
    </source>
</evidence>
<dbReference type="Pfam" id="PF00359">
    <property type="entry name" value="PTS_EIIA_2"/>
    <property type="match status" value="1"/>
</dbReference>
<feature type="domain" description="PTS EIIA type-2" evidence="8">
    <location>
        <begin position="412"/>
        <end position="557"/>
    </location>
</feature>
<evidence type="ECO:0000256" key="6">
    <source>
        <dbReference type="ARBA" id="ARBA00023136"/>
    </source>
</evidence>
<dbReference type="InterPro" id="IPR006153">
    <property type="entry name" value="Cation/H_exchanger_TM"/>
</dbReference>
<feature type="transmembrane region" description="Helical" evidence="7">
    <location>
        <begin position="298"/>
        <end position="317"/>
    </location>
</feature>
<dbReference type="SUPFAM" id="SSF55804">
    <property type="entry name" value="Phoshotransferase/anion transport protein"/>
    <property type="match status" value="1"/>
</dbReference>
<feature type="transmembrane region" description="Helical" evidence="7">
    <location>
        <begin position="323"/>
        <end position="344"/>
    </location>
</feature>
<dbReference type="Gene3D" id="3.40.930.10">
    <property type="entry name" value="Mannitol-specific EII, Chain A"/>
    <property type="match status" value="1"/>
</dbReference>
<dbReference type="GO" id="GO:1902600">
    <property type="term" value="P:proton transmembrane transport"/>
    <property type="evidence" value="ECO:0007669"/>
    <property type="project" value="InterPro"/>
</dbReference>
<name>U7VBW2_9FUSO</name>
<keyword evidence="2" id="KW-0813">Transport</keyword>
<keyword evidence="4 7" id="KW-1133">Transmembrane helix</keyword>
<gene>
    <name evidence="9" type="ORF">HMPREF0202_01111</name>
</gene>
<dbReference type="eggNOG" id="COG0475">
    <property type="taxonomic scope" value="Bacteria"/>
</dbReference>
<evidence type="ECO:0000256" key="1">
    <source>
        <dbReference type="ARBA" id="ARBA00004141"/>
    </source>
</evidence>
<feature type="transmembrane region" description="Helical" evidence="7">
    <location>
        <begin position="356"/>
        <end position="379"/>
    </location>
</feature>
<feature type="transmembrane region" description="Helical" evidence="7">
    <location>
        <begin position="106"/>
        <end position="128"/>
    </location>
</feature>
<dbReference type="Proteomes" id="UP000017081">
    <property type="component" value="Unassembled WGS sequence"/>
</dbReference>
<feature type="transmembrane region" description="Helical" evidence="7">
    <location>
        <begin position="140"/>
        <end position="162"/>
    </location>
</feature>
<evidence type="ECO:0000256" key="5">
    <source>
        <dbReference type="ARBA" id="ARBA00023065"/>
    </source>
</evidence>
<dbReference type="PANTHER" id="PTHR32468:SF0">
    <property type="entry name" value="K(+)_H(+) ANTIPORTER 1"/>
    <property type="match status" value="1"/>
</dbReference>
<protein>
    <recommendedName>
        <fullName evidence="8">PTS EIIA type-2 domain-containing protein</fullName>
    </recommendedName>
</protein>
<keyword evidence="5" id="KW-0406">Ion transport</keyword>
<reference evidence="9 10" key="1">
    <citation type="submission" date="2013-08" db="EMBL/GenBank/DDBJ databases">
        <authorList>
            <person name="Weinstock G."/>
            <person name="Sodergren E."/>
            <person name="Wylie T."/>
            <person name="Fulton L."/>
            <person name="Fulton R."/>
            <person name="Fronick C."/>
            <person name="O'Laughlin M."/>
            <person name="Godfrey J."/>
            <person name="Miner T."/>
            <person name="Herter B."/>
            <person name="Appelbaum E."/>
            <person name="Cordes M."/>
            <person name="Lek S."/>
            <person name="Wollam A."/>
            <person name="Pepin K.H."/>
            <person name="Palsikar V.B."/>
            <person name="Mitreva M."/>
            <person name="Wilson R.K."/>
        </authorList>
    </citation>
    <scope>NUCLEOTIDE SEQUENCE [LARGE SCALE GENOMIC DNA]</scope>
    <source>
        <strain evidence="9 10">ATCC BAA-474</strain>
    </source>
</reference>
<dbReference type="PANTHER" id="PTHR32468">
    <property type="entry name" value="CATION/H + ANTIPORTER"/>
    <property type="match status" value="1"/>
</dbReference>
<evidence type="ECO:0000256" key="2">
    <source>
        <dbReference type="ARBA" id="ARBA00022448"/>
    </source>
</evidence>
<feature type="transmembrane region" description="Helical" evidence="7">
    <location>
        <begin position="174"/>
        <end position="195"/>
    </location>
</feature>
<dbReference type="eggNOG" id="COG1762">
    <property type="taxonomic scope" value="Bacteria"/>
</dbReference>
<evidence type="ECO:0000313" key="10">
    <source>
        <dbReference type="Proteomes" id="UP000017081"/>
    </source>
</evidence>
<proteinExistence type="predicted"/>
<dbReference type="GO" id="GO:0016020">
    <property type="term" value="C:membrane"/>
    <property type="evidence" value="ECO:0007669"/>
    <property type="project" value="UniProtKB-SubCell"/>
</dbReference>
<feature type="transmembrane region" description="Helical" evidence="7">
    <location>
        <begin position="77"/>
        <end position="94"/>
    </location>
</feature>
<comment type="caution">
    <text evidence="9">The sequence shown here is derived from an EMBL/GenBank/DDBJ whole genome shotgun (WGS) entry which is preliminary data.</text>
</comment>
<dbReference type="InterPro" id="IPR038770">
    <property type="entry name" value="Na+/solute_symporter_sf"/>
</dbReference>